<dbReference type="Proteomes" id="UP000824200">
    <property type="component" value="Unassembled WGS sequence"/>
</dbReference>
<reference evidence="6" key="2">
    <citation type="journal article" date="2021" name="PeerJ">
        <title>Extensive microbial diversity within the chicken gut microbiome revealed by metagenomics and culture.</title>
        <authorList>
            <person name="Gilroy R."/>
            <person name="Ravi A."/>
            <person name="Getino M."/>
            <person name="Pursley I."/>
            <person name="Horton D.L."/>
            <person name="Alikhan N.F."/>
            <person name="Baker D."/>
            <person name="Gharbi K."/>
            <person name="Hall N."/>
            <person name="Watson M."/>
            <person name="Adriaenssens E.M."/>
            <person name="Foster-Nyarko E."/>
            <person name="Jarju S."/>
            <person name="Secka A."/>
            <person name="Antonio M."/>
            <person name="Oren A."/>
            <person name="Chaudhuri R.R."/>
            <person name="La Ragione R."/>
            <person name="Hildebrand F."/>
            <person name="Pallen M.J."/>
        </authorList>
    </citation>
    <scope>NUCLEOTIDE SEQUENCE</scope>
    <source>
        <strain evidence="6">CHK121-14286</strain>
    </source>
</reference>
<accession>A0A9D1E382</accession>
<dbReference type="AlphaFoldDB" id="A0A9D1E382"/>
<feature type="signal peptide" evidence="3">
    <location>
        <begin position="1"/>
        <end position="21"/>
    </location>
</feature>
<dbReference type="InterPro" id="IPR036907">
    <property type="entry name" value="5'-Nucleotdase_C_sf"/>
</dbReference>
<evidence type="ECO:0000259" key="4">
    <source>
        <dbReference type="Pfam" id="PF00149"/>
    </source>
</evidence>
<evidence type="ECO:0000259" key="5">
    <source>
        <dbReference type="Pfam" id="PF02872"/>
    </source>
</evidence>
<dbReference type="InterPro" id="IPR004843">
    <property type="entry name" value="Calcineurin-like_PHP"/>
</dbReference>
<evidence type="ECO:0000313" key="6">
    <source>
        <dbReference type="EMBL" id="HIR65560.1"/>
    </source>
</evidence>
<dbReference type="GO" id="GO:0000166">
    <property type="term" value="F:nucleotide binding"/>
    <property type="evidence" value="ECO:0007669"/>
    <property type="project" value="UniProtKB-KW"/>
</dbReference>
<dbReference type="InterPro" id="IPR006179">
    <property type="entry name" value="5_nucleotidase/apyrase"/>
</dbReference>
<dbReference type="PANTHER" id="PTHR11575:SF24">
    <property type="entry name" value="5'-NUCLEOTIDASE"/>
    <property type="match status" value="1"/>
</dbReference>
<dbReference type="Pfam" id="PF02872">
    <property type="entry name" value="5_nucleotid_C"/>
    <property type="match status" value="1"/>
</dbReference>
<comment type="caution">
    <text evidence="6">The sequence shown here is derived from an EMBL/GenBank/DDBJ whole genome shotgun (WGS) entry which is preliminary data.</text>
</comment>
<dbReference type="SUPFAM" id="SSF55816">
    <property type="entry name" value="5'-nucleotidase (syn. UDP-sugar hydrolase), C-terminal domain"/>
    <property type="match status" value="1"/>
</dbReference>
<dbReference type="Gene3D" id="3.60.21.10">
    <property type="match status" value="1"/>
</dbReference>
<dbReference type="GO" id="GO:0046872">
    <property type="term" value="F:metal ion binding"/>
    <property type="evidence" value="ECO:0007669"/>
    <property type="project" value="InterPro"/>
</dbReference>
<dbReference type="EMBL" id="DVHL01000014">
    <property type="protein sequence ID" value="HIR65560.1"/>
    <property type="molecule type" value="Genomic_DNA"/>
</dbReference>
<gene>
    <name evidence="6" type="ORF">IAC95_01560</name>
</gene>
<dbReference type="PANTHER" id="PTHR11575">
    <property type="entry name" value="5'-NUCLEOTIDASE-RELATED"/>
    <property type="match status" value="1"/>
</dbReference>
<evidence type="ECO:0000256" key="3">
    <source>
        <dbReference type="RuleBase" id="RU362119"/>
    </source>
</evidence>
<sequence length="779" mass="85932">MKKRILILLLAVMAVVCIALSACITDHVHNFGKDWKADGENHWHECSCGEKSSVGKHEFSNWVVDVEATETQSGSKHADCNVCGYRLTVEIPPVSSQHTHQYLSNWFSNEQRHWHECSCGEKADEGAHVQSDWIVDVPATTSQEGQKHTECTVCGRVLQTQTIEKLTSATRTVDFYAINDFHGEVDKISTVAGFLTQAKTQNPNTVLINSGDMFQGSLQSNYNYGKLLTDCMDDVGFDCLTLGNHEFDWGLEKLSQLMQSSDTAFLGANIYHWDAATKTWGTFASEIAQPFVVKTLDNGLKVGIIGVIGDRQITSISSQLVQTIGFKNPAEVIPSLAEQLRNEENCDVVVVSAHTDADSLLEIDGFDITEYADAVFCAHTHHREDSEVNGVPFIQGGSYGNYVSHIQLSVDEKGNVDSQKVENISYDYTWPNKLTVEQLVDNSNSLVEEEANRVLATFDGSLDSQTAVPRLASHAIAVYAEETYGAIDLAMVNSGRSGISYTVTYSDLYQALPFDNQVYIAKVKGRDILYESNYNEIWRVSGRAIQYNEYYTVALIDYLLFHQNANRDYDYFPSAFTSGFDPVPLTKEGEDIYNYRLITRDFLLENDNLSLADYVVTNNRTDVNLLTSEVQFSDDGTTDIVHQGTADDPYTVSEAILAAQGKTSATAVSAYVSATVEDVSNAILGSASGDLGNIYLTDGTNTLYVYYISKFDGATKTDNWSSAQQLKSGDTVLIHVRLYTYGGRAQVGSGYCVTINGVDAQLYGSPTANVTCNFAYIFA</sequence>
<feature type="chain" id="PRO_5039763917" evidence="3">
    <location>
        <begin position="22"/>
        <end position="779"/>
    </location>
</feature>
<keyword evidence="2 3" id="KW-0732">Signal</keyword>
<dbReference type="InterPro" id="IPR006146">
    <property type="entry name" value="5'-Nucleotdase_CS"/>
</dbReference>
<dbReference type="GO" id="GO:0009166">
    <property type="term" value="P:nucleotide catabolic process"/>
    <property type="evidence" value="ECO:0007669"/>
    <property type="project" value="InterPro"/>
</dbReference>
<evidence type="ECO:0000256" key="2">
    <source>
        <dbReference type="ARBA" id="ARBA00022729"/>
    </source>
</evidence>
<proteinExistence type="inferred from homology"/>
<evidence type="ECO:0000256" key="1">
    <source>
        <dbReference type="ARBA" id="ARBA00006654"/>
    </source>
</evidence>
<comment type="similarity">
    <text evidence="1 3">Belongs to the 5'-nucleotidase family.</text>
</comment>
<protein>
    <submittedName>
        <fullName evidence="6">5'-nucleotidase C-terminal domain-containing protein</fullName>
    </submittedName>
</protein>
<evidence type="ECO:0000313" key="7">
    <source>
        <dbReference type="Proteomes" id="UP000824200"/>
    </source>
</evidence>
<feature type="domain" description="5'-Nucleotidase C-terminal" evidence="5">
    <location>
        <begin position="465"/>
        <end position="528"/>
    </location>
</feature>
<dbReference type="InterPro" id="IPR029052">
    <property type="entry name" value="Metallo-depent_PP-like"/>
</dbReference>
<dbReference type="PROSITE" id="PS51257">
    <property type="entry name" value="PROKAR_LIPOPROTEIN"/>
    <property type="match status" value="1"/>
</dbReference>
<name>A0A9D1E382_9BACT</name>
<organism evidence="6 7">
    <name type="scientific">Candidatus Fimimonas gallinarum</name>
    <dbReference type="NCBI Taxonomy" id="2840821"/>
    <lineage>
        <taxon>Bacteria</taxon>
        <taxon>Pseudomonadati</taxon>
        <taxon>Myxococcota</taxon>
        <taxon>Myxococcia</taxon>
        <taxon>Myxococcales</taxon>
        <taxon>Cystobacterineae</taxon>
        <taxon>Myxococcaceae</taxon>
        <taxon>Myxococcaceae incertae sedis</taxon>
        <taxon>Candidatus Fimimonas</taxon>
    </lineage>
</organism>
<dbReference type="InterPro" id="IPR008334">
    <property type="entry name" value="5'-Nucleotdase_C"/>
</dbReference>
<keyword evidence="3" id="KW-0378">Hydrolase</keyword>
<dbReference type="SUPFAM" id="SSF56300">
    <property type="entry name" value="Metallo-dependent phosphatases"/>
    <property type="match status" value="1"/>
</dbReference>
<dbReference type="PROSITE" id="PS00786">
    <property type="entry name" value="5_NUCLEOTIDASE_2"/>
    <property type="match status" value="1"/>
</dbReference>
<dbReference type="Pfam" id="PF00149">
    <property type="entry name" value="Metallophos"/>
    <property type="match status" value="1"/>
</dbReference>
<reference evidence="6" key="1">
    <citation type="submission" date="2020-10" db="EMBL/GenBank/DDBJ databases">
        <authorList>
            <person name="Gilroy R."/>
        </authorList>
    </citation>
    <scope>NUCLEOTIDE SEQUENCE</scope>
    <source>
        <strain evidence="6">CHK121-14286</strain>
    </source>
</reference>
<keyword evidence="3" id="KW-0547">Nucleotide-binding</keyword>
<dbReference type="Gene3D" id="3.90.780.10">
    <property type="entry name" value="5'-Nucleotidase, C-terminal domain"/>
    <property type="match status" value="1"/>
</dbReference>
<dbReference type="PRINTS" id="PR01607">
    <property type="entry name" value="APYRASEFAMLY"/>
</dbReference>
<dbReference type="GO" id="GO:0016788">
    <property type="term" value="F:hydrolase activity, acting on ester bonds"/>
    <property type="evidence" value="ECO:0007669"/>
    <property type="project" value="InterPro"/>
</dbReference>
<feature type="domain" description="Calcineurin-like phosphoesterase" evidence="4">
    <location>
        <begin position="175"/>
        <end position="382"/>
    </location>
</feature>